<evidence type="ECO:0000256" key="2">
    <source>
        <dbReference type="ARBA" id="ARBA00022448"/>
    </source>
</evidence>
<dbReference type="GO" id="GO:0016887">
    <property type="term" value="F:ATP hydrolysis activity"/>
    <property type="evidence" value="ECO:0007669"/>
    <property type="project" value="InterPro"/>
</dbReference>
<keyword evidence="3" id="KW-0812">Transmembrane</keyword>
<dbReference type="InterPro" id="IPR027417">
    <property type="entry name" value="P-loop_NTPase"/>
</dbReference>
<organism evidence="9 10">
    <name type="scientific">Linum trigynum</name>
    <dbReference type="NCBI Taxonomy" id="586398"/>
    <lineage>
        <taxon>Eukaryota</taxon>
        <taxon>Viridiplantae</taxon>
        <taxon>Streptophyta</taxon>
        <taxon>Embryophyta</taxon>
        <taxon>Tracheophyta</taxon>
        <taxon>Spermatophyta</taxon>
        <taxon>Magnoliopsida</taxon>
        <taxon>eudicotyledons</taxon>
        <taxon>Gunneridae</taxon>
        <taxon>Pentapetalae</taxon>
        <taxon>rosids</taxon>
        <taxon>fabids</taxon>
        <taxon>Malpighiales</taxon>
        <taxon>Linaceae</taxon>
        <taxon>Linum</taxon>
    </lineage>
</organism>
<keyword evidence="6" id="KW-1133">Transmembrane helix</keyword>
<evidence type="ECO:0000313" key="10">
    <source>
        <dbReference type="Proteomes" id="UP001497516"/>
    </source>
</evidence>
<feature type="domain" description="AAA+ ATPase" evidence="8">
    <location>
        <begin position="85"/>
        <end position="189"/>
    </location>
</feature>
<accession>A0AAV2D1G0</accession>
<dbReference type="InterPro" id="IPR050352">
    <property type="entry name" value="ABCG_transporters"/>
</dbReference>
<dbReference type="Gene3D" id="3.40.50.300">
    <property type="entry name" value="P-loop containing nucleotide triphosphate hydrolases"/>
    <property type="match status" value="1"/>
</dbReference>
<protein>
    <recommendedName>
        <fullName evidence="8">AAA+ ATPase domain-containing protein</fullName>
    </recommendedName>
</protein>
<evidence type="ECO:0000256" key="3">
    <source>
        <dbReference type="ARBA" id="ARBA00022692"/>
    </source>
</evidence>
<dbReference type="Proteomes" id="UP001497516">
    <property type="component" value="Chromosome 10"/>
</dbReference>
<name>A0AAV2D1G0_9ROSI</name>
<dbReference type="GO" id="GO:0005886">
    <property type="term" value="C:plasma membrane"/>
    <property type="evidence" value="ECO:0007669"/>
    <property type="project" value="TreeGrafter"/>
</dbReference>
<dbReference type="SMART" id="SM00382">
    <property type="entry name" value="AAA"/>
    <property type="match status" value="1"/>
</dbReference>
<keyword evidence="7" id="KW-0472">Membrane</keyword>
<keyword evidence="10" id="KW-1185">Reference proteome</keyword>
<keyword evidence="2" id="KW-0813">Transport</keyword>
<dbReference type="InterPro" id="IPR003439">
    <property type="entry name" value="ABC_transporter-like_ATP-bd"/>
</dbReference>
<gene>
    <name evidence="9" type="ORF">LTRI10_LOCUS9898</name>
</gene>
<evidence type="ECO:0000259" key="8">
    <source>
        <dbReference type="SMART" id="SM00382"/>
    </source>
</evidence>
<sequence>METPQPHPKQALTTTPSPAAAAFLLSSVSSPITLKFVDLCYRVKLPTSASNTGSTIRRLISPHEKSTAAIEQRTILSGITGTASPGEILAVLGPSGSGKSTLLHALAGRRHRGGVVTGTILAAATTAASKKLSARQLARRTGFVAQDDVLFPHLTVRETLVFCALLRATYSSRDEKMAAAEWAIAELGLGIL</sequence>
<dbReference type="EMBL" id="OZ034814">
    <property type="protein sequence ID" value="CAL1363388.1"/>
    <property type="molecule type" value="Genomic_DNA"/>
</dbReference>
<dbReference type="AlphaFoldDB" id="A0AAV2D1G0"/>
<keyword evidence="4" id="KW-0547">Nucleotide-binding</keyword>
<evidence type="ECO:0000256" key="1">
    <source>
        <dbReference type="ARBA" id="ARBA00004141"/>
    </source>
</evidence>
<dbReference type="GO" id="GO:0042626">
    <property type="term" value="F:ATPase-coupled transmembrane transporter activity"/>
    <property type="evidence" value="ECO:0007669"/>
    <property type="project" value="TreeGrafter"/>
</dbReference>
<dbReference type="PANTHER" id="PTHR48041">
    <property type="entry name" value="ABC TRANSPORTER G FAMILY MEMBER 28"/>
    <property type="match status" value="1"/>
</dbReference>
<dbReference type="GO" id="GO:0005524">
    <property type="term" value="F:ATP binding"/>
    <property type="evidence" value="ECO:0007669"/>
    <property type="project" value="UniProtKB-KW"/>
</dbReference>
<dbReference type="Pfam" id="PF00005">
    <property type="entry name" value="ABC_tran"/>
    <property type="match status" value="1"/>
</dbReference>
<evidence type="ECO:0000256" key="7">
    <source>
        <dbReference type="ARBA" id="ARBA00023136"/>
    </source>
</evidence>
<reference evidence="9 10" key="1">
    <citation type="submission" date="2024-04" db="EMBL/GenBank/DDBJ databases">
        <authorList>
            <person name="Fracassetti M."/>
        </authorList>
    </citation>
    <scope>NUCLEOTIDE SEQUENCE [LARGE SCALE GENOMIC DNA]</scope>
</reference>
<comment type="subcellular location">
    <subcellularLocation>
        <location evidence="1">Membrane</location>
        <topology evidence="1">Multi-pass membrane protein</topology>
    </subcellularLocation>
</comment>
<dbReference type="SUPFAM" id="SSF52540">
    <property type="entry name" value="P-loop containing nucleoside triphosphate hydrolases"/>
    <property type="match status" value="1"/>
</dbReference>
<keyword evidence="5" id="KW-0067">ATP-binding</keyword>
<dbReference type="PANTHER" id="PTHR48041:SF56">
    <property type="entry name" value="ABC TRANSPORTER G FAMILY MEMBER 25"/>
    <property type="match status" value="1"/>
</dbReference>
<evidence type="ECO:0000313" key="9">
    <source>
        <dbReference type="EMBL" id="CAL1363388.1"/>
    </source>
</evidence>
<evidence type="ECO:0000256" key="6">
    <source>
        <dbReference type="ARBA" id="ARBA00022989"/>
    </source>
</evidence>
<dbReference type="InterPro" id="IPR003593">
    <property type="entry name" value="AAA+_ATPase"/>
</dbReference>
<proteinExistence type="predicted"/>
<evidence type="ECO:0000256" key="4">
    <source>
        <dbReference type="ARBA" id="ARBA00022741"/>
    </source>
</evidence>
<evidence type="ECO:0000256" key="5">
    <source>
        <dbReference type="ARBA" id="ARBA00022840"/>
    </source>
</evidence>